<protein>
    <recommendedName>
        <fullName evidence="9">Peptidase M14 domain-containing protein</fullName>
    </recommendedName>
</protein>
<evidence type="ECO:0000256" key="3">
    <source>
        <dbReference type="ARBA" id="ARBA00022670"/>
    </source>
</evidence>
<feature type="region of interest" description="Disordered" evidence="8">
    <location>
        <begin position="1"/>
        <end position="37"/>
    </location>
</feature>
<feature type="domain" description="Peptidase M14" evidence="9">
    <location>
        <begin position="49"/>
        <end position="297"/>
    </location>
</feature>
<keyword evidence="11" id="KW-1185">Reference proteome</keyword>
<gene>
    <name evidence="10" type="ORF">DDE18_16400</name>
</gene>
<evidence type="ECO:0000256" key="7">
    <source>
        <dbReference type="PROSITE-ProRule" id="PRU01379"/>
    </source>
</evidence>
<keyword evidence="4" id="KW-0378">Hydrolase</keyword>
<dbReference type="SUPFAM" id="SSF53187">
    <property type="entry name" value="Zn-dependent exopeptidases"/>
    <property type="match status" value="1"/>
</dbReference>
<evidence type="ECO:0000256" key="5">
    <source>
        <dbReference type="ARBA" id="ARBA00022833"/>
    </source>
</evidence>
<dbReference type="GO" id="GO:0006508">
    <property type="term" value="P:proteolysis"/>
    <property type="evidence" value="ECO:0007669"/>
    <property type="project" value="UniProtKB-KW"/>
</dbReference>
<evidence type="ECO:0000313" key="11">
    <source>
        <dbReference type="Proteomes" id="UP000246018"/>
    </source>
</evidence>
<dbReference type="Gene3D" id="3.40.630.10">
    <property type="entry name" value="Zn peptidases"/>
    <property type="match status" value="1"/>
</dbReference>
<comment type="cofactor">
    <cofactor evidence="1">
        <name>Zn(2+)</name>
        <dbReference type="ChEBI" id="CHEBI:29105"/>
    </cofactor>
</comment>
<evidence type="ECO:0000256" key="2">
    <source>
        <dbReference type="ARBA" id="ARBA00005988"/>
    </source>
</evidence>
<name>A0A2T8F792_9ACTN</name>
<keyword evidence="3" id="KW-0645">Protease</keyword>
<keyword evidence="6" id="KW-0482">Metalloprotease</keyword>
<dbReference type="PANTHER" id="PTHR11705">
    <property type="entry name" value="PROTEASE FAMILY M14 CARBOXYPEPTIDASE A,B"/>
    <property type="match status" value="1"/>
</dbReference>
<accession>A0A2T8F792</accession>
<dbReference type="EMBL" id="QDGZ01000007">
    <property type="protein sequence ID" value="PVG81588.1"/>
    <property type="molecule type" value="Genomic_DNA"/>
</dbReference>
<evidence type="ECO:0000313" key="10">
    <source>
        <dbReference type="EMBL" id="PVG81588.1"/>
    </source>
</evidence>
<dbReference type="Proteomes" id="UP000246018">
    <property type="component" value="Unassembled WGS sequence"/>
</dbReference>
<dbReference type="GO" id="GO:0008270">
    <property type="term" value="F:zinc ion binding"/>
    <property type="evidence" value="ECO:0007669"/>
    <property type="project" value="InterPro"/>
</dbReference>
<keyword evidence="5" id="KW-0862">Zinc</keyword>
<dbReference type="PANTHER" id="PTHR11705:SF143">
    <property type="entry name" value="SLL0236 PROTEIN"/>
    <property type="match status" value="1"/>
</dbReference>
<sequence>MAAVPRAPRRRRQQRQLERGAGPLGAGPRRHGRRGGDLHLRLPHLGGVRPRAGALVLALLAGSASLVPPAGGAAPTAYEPRRPAVVERLVLGHSVRGRPITAWRLGQPGERRVLLVSTMHGNEPHTRQILTSLRDGAPIRGVDLWVIPDYNPDGLRQRTRRNARGVDLNRNYPYRWADLDGTYESGRAPASEPETRAVMRFLRDVRPRRLISFHQPLVGVDTDTKDRHFARRLARALRLPRTTLDCGGICHGTMTGWFNARFRGAAVTVEYGAHPSRHRMAVEAPRQLLRLLGARRS</sequence>
<evidence type="ECO:0000256" key="8">
    <source>
        <dbReference type="SAM" id="MobiDB-lite"/>
    </source>
</evidence>
<dbReference type="GO" id="GO:0005615">
    <property type="term" value="C:extracellular space"/>
    <property type="evidence" value="ECO:0007669"/>
    <property type="project" value="TreeGrafter"/>
</dbReference>
<organism evidence="10 11">
    <name type="scientific">Nocardioides gansuensis</name>
    <dbReference type="NCBI Taxonomy" id="2138300"/>
    <lineage>
        <taxon>Bacteria</taxon>
        <taxon>Bacillati</taxon>
        <taxon>Actinomycetota</taxon>
        <taxon>Actinomycetes</taxon>
        <taxon>Propionibacteriales</taxon>
        <taxon>Nocardioidaceae</taxon>
        <taxon>Nocardioides</taxon>
    </lineage>
</organism>
<comment type="caution">
    <text evidence="10">The sequence shown here is derived from an EMBL/GenBank/DDBJ whole genome shotgun (WGS) entry which is preliminary data.</text>
</comment>
<evidence type="ECO:0000256" key="4">
    <source>
        <dbReference type="ARBA" id="ARBA00022801"/>
    </source>
</evidence>
<proteinExistence type="inferred from homology"/>
<evidence type="ECO:0000256" key="6">
    <source>
        <dbReference type="ARBA" id="ARBA00023049"/>
    </source>
</evidence>
<dbReference type="PROSITE" id="PS52035">
    <property type="entry name" value="PEPTIDASE_M14"/>
    <property type="match status" value="1"/>
</dbReference>
<dbReference type="OrthoDB" id="5240362at2"/>
<dbReference type="GO" id="GO:0004181">
    <property type="term" value="F:metallocarboxypeptidase activity"/>
    <property type="evidence" value="ECO:0007669"/>
    <property type="project" value="InterPro"/>
</dbReference>
<evidence type="ECO:0000256" key="1">
    <source>
        <dbReference type="ARBA" id="ARBA00001947"/>
    </source>
</evidence>
<comment type="similarity">
    <text evidence="2 7">Belongs to the peptidase M14 family.</text>
</comment>
<comment type="caution">
    <text evidence="7">Lacks conserved residue(s) required for the propagation of feature annotation.</text>
</comment>
<dbReference type="AlphaFoldDB" id="A0A2T8F792"/>
<dbReference type="Pfam" id="PF00246">
    <property type="entry name" value="Peptidase_M14"/>
    <property type="match status" value="1"/>
</dbReference>
<evidence type="ECO:0000259" key="9">
    <source>
        <dbReference type="PROSITE" id="PS52035"/>
    </source>
</evidence>
<reference evidence="10 11" key="1">
    <citation type="submission" date="2018-04" db="EMBL/GenBank/DDBJ databases">
        <title>Genome of Nocardioides gansuensis WSJ-1.</title>
        <authorList>
            <person name="Wu S."/>
            <person name="Wang G."/>
        </authorList>
    </citation>
    <scope>NUCLEOTIDE SEQUENCE [LARGE SCALE GENOMIC DNA]</scope>
    <source>
        <strain evidence="10 11">WSJ-1</strain>
    </source>
</reference>
<dbReference type="InterPro" id="IPR000834">
    <property type="entry name" value="Peptidase_M14"/>
</dbReference>
<dbReference type="SMART" id="SM00631">
    <property type="entry name" value="Zn_pept"/>
    <property type="match status" value="1"/>
</dbReference>